<comment type="caution">
    <text evidence="1">The sequence shown here is derived from an EMBL/GenBank/DDBJ whole genome shotgun (WGS) entry which is preliminary data.</text>
</comment>
<dbReference type="InterPro" id="IPR050490">
    <property type="entry name" value="Bact_solute-bd_prot1"/>
</dbReference>
<dbReference type="PANTHER" id="PTHR43649:SF32">
    <property type="entry name" value="SUGAR BINDING SECRETED PROTEIN"/>
    <property type="match status" value="1"/>
</dbReference>
<evidence type="ECO:0000313" key="2">
    <source>
        <dbReference type="Proteomes" id="UP000287547"/>
    </source>
</evidence>
<protein>
    <submittedName>
        <fullName evidence="1">Sugar ABC transporter substrate-binding protein</fullName>
    </submittedName>
</protein>
<dbReference type="InterPro" id="IPR006059">
    <property type="entry name" value="SBP"/>
</dbReference>
<dbReference type="Pfam" id="PF13416">
    <property type="entry name" value="SBP_bac_8"/>
    <property type="match status" value="1"/>
</dbReference>
<evidence type="ECO:0000313" key="1">
    <source>
        <dbReference type="EMBL" id="RSM85041.1"/>
    </source>
</evidence>
<gene>
    <name evidence="1" type="ORF">DMH04_19520</name>
</gene>
<dbReference type="PANTHER" id="PTHR43649">
    <property type="entry name" value="ARABINOSE-BINDING PROTEIN-RELATED"/>
    <property type="match status" value="1"/>
</dbReference>
<organism evidence="1 2">
    <name type="scientific">Kibdelosporangium aridum</name>
    <dbReference type="NCBI Taxonomy" id="2030"/>
    <lineage>
        <taxon>Bacteria</taxon>
        <taxon>Bacillati</taxon>
        <taxon>Actinomycetota</taxon>
        <taxon>Actinomycetes</taxon>
        <taxon>Pseudonocardiales</taxon>
        <taxon>Pseudonocardiaceae</taxon>
        <taxon>Kibdelosporangium</taxon>
    </lineage>
</organism>
<dbReference type="OrthoDB" id="3226017at2"/>
<dbReference type="AlphaFoldDB" id="A0A428ZAI3"/>
<accession>A0A428ZAI3</accession>
<dbReference type="Proteomes" id="UP000287547">
    <property type="component" value="Unassembled WGS sequence"/>
</dbReference>
<sequence length="453" mass="49485">MTLGLACSTLAARDRSRDRSRRAWAGGGFVAVDRRGFLAGAGATLLALAGCTSPQTTSPGRLTLWYWTRGLSDKVLDEAKTRFAGARFTPANVGHNLRHRLLAAISGNAYIPDITMLNDDIAGYFEDADQFIDLNTLGADRLKDQYLPWKWQAGTTPDGELLGFPIDTGPAALFYRHDLFAQAGFPSEPDDVARAVSTWDQYFDFSVEIQKALPGRYMITDAKTVFTYSMAQQPQKYLDRQHKYIGDQAHVQLAWDRALTAVRKGLTAGLVDTGAESGSVDRHAAWNNGTELSLVNASWITGEIKESAPKTAGAWRICRSPGGAGNQGGSFMALTRYCADPQQAFEIVSWILNPANQARHYVDAGLFPSAPAAFDDPLMREPDPFFGGQVTVDVFGQAAKEVKPAYFSPQDIDVSNILTDELVNVESAGKDPGQAWRDAQNSVNRLLQRRGVL</sequence>
<name>A0A428ZAI3_KIBAR</name>
<dbReference type="SUPFAM" id="SSF53850">
    <property type="entry name" value="Periplasmic binding protein-like II"/>
    <property type="match status" value="1"/>
</dbReference>
<dbReference type="EMBL" id="QHKI01000014">
    <property type="protein sequence ID" value="RSM85041.1"/>
    <property type="molecule type" value="Genomic_DNA"/>
</dbReference>
<proteinExistence type="predicted"/>
<dbReference type="Gene3D" id="3.40.190.10">
    <property type="entry name" value="Periplasmic binding protein-like II"/>
    <property type="match status" value="1"/>
</dbReference>
<reference evidence="1 2" key="1">
    <citation type="submission" date="2018-05" db="EMBL/GenBank/DDBJ databases">
        <title>Evolution of GPA BGCs.</title>
        <authorList>
            <person name="Waglechner N."/>
            <person name="Wright G.D."/>
        </authorList>
    </citation>
    <scope>NUCLEOTIDE SEQUENCE [LARGE SCALE GENOMIC DNA]</scope>
    <source>
        <strain evidence="1 2">A82846</strain>
    </source>
</reference>